<gene>
    <name evidence="2" type="ORF">KTN04_12585</name>
</gene>
<evidence type="ECO:0000256" key="1">
    <source>
        <dbReference type="SAM" id="SignalP"/>
    </source>
</evidence>
<reference evidence="2 3" key="1">
    <citation type="submission" date="2021-06" db="EMBL/GenBank/DDBJ databases">
        <title>Bacterium isolated from marine sediment.</title>
        <authorList>
            <person name="Zhu K.-L."/>
            <person name="Du Z.-J."/>
            <person name="Liang Q.-Y."/>
        </authorList>
    </citation>
    <scope>NUCLEOTIDE SEQUENCE [LARGE SCALE GENOMIC DNA]</scope>
    <source>
        <strain evidence="2 3">A346</strain>
    </source>
</reference>
<protein>
    <submittedName>
        <fullName evidence="2">TIGR03756 family integrating conjugative element protein</fullName>
    </submittedName>
</protein>
<organism evidence="2 3">
    <name type="scientific">Marinobacterium weihaiense</name>
    <dbReference type="NCBI Taxonomy" id="2851016"/>
    <lineage>
        <taxon>Bacteria</taxon>
        <taxon>Pseudomonadati</taxon>
        <taxon>Pseudomonadota</taxon>
        <taxon>Gammaproteobacteria</taxon>
        <taxon>Oceanospirillales</taxon>
        <taxon>Oceanospirillaceae</taxon>
        <taxon>Marinobacterium</taxon>
    </lineage>
</organism>
<evidence type="ECO:0000313" key="2">
    <source>
        <dbReference type="EMBL" id="MBV0934176.1"/>
    </source>
</evidence>
<name>A0ABS6MD01_9GAMM</name>
<sequence length="334" mass="36677">MKLKQLSVALFTAATLTAGSNSKADTITTPEVITKTTSAFFNCADYEVVGVCFWLYCTITGCTVKTSAKVAHYNPEITTQTYRNAEKPPWVETRVMLDAMQAGHDGSLIGIILETMGSGLDELGGGAGSENKAASHSNMTFTLTDSFGNPVLLASKVIGSSGYVCDPQLTPMYPYYVSNLDTVAWRFSIPEMFYPQSLNPFGSLLGSNSYNWGGYYPRIGHVTNHDLVKESGLIAFRSAHFLSRRGESHVYTTIAQNSREGFWPPGPLTEHSGKWQQLAPKGETSCKTFPLSAGTGPSDGLSGYRSDDGAHVWNLWRRYKCCKDRGDFLYDIEW</sequence>
<dbReference type="EMBL" id="JAHQZT010000017">
    <property type="protein sequence ID" value="MBV0934176.1"/>
    <property type="molecule type" value="Genomic_DNA"/>
</dbReference>
<comment type="caution">
    <text evidence="2">The sequence shown here is derived from an EMBL/GenBank/DDBJ whole genome shotgun (WGS) entry which is preliminary data.</text>
</comment>
<proteinExistence type="predicted"/>
<keyword evidence="1" id="KW-0732">Signal</keyword>
<dbReference type="RefSeq" id="WP_217335583.1">
    <property type="nucleotide sequence ID" value="NZ_JAHQZT010000017.1"/>
</dbReference>
<evidence type="ECO:0000313" key="3">
    <source>
        <dbReference type="Proteomes" id="UP000755551"/>
    </source>
</evidence>
<accession>A0ABS6MD01</accession>
<dbReference type="Pfam" id="PF06834">
    <property type="entry name" value="TraU"/>
    <property type="match status" value="1"/>
</dbReference>
<keyword evidence="3" id="KW-1185">Reference proteome</keyword>
<feature type="signal peptide" evidence="1">
    <location>
        <begin position="1"/>
        <end position="24"/>
    </location>
</feature>
<dbReference type="InterPro" id="IPR026331">
    <property type="entry name" value="PFL_4710"/>
</dbReference>
<dbReference type="Proteomes" id="UP000755551">
    <property type="component" value="Unassembled WGS sequence"/>
</dbReference>
<feature type="chain" id="PRO_5045211764" evidence="1">
    <location>
        <begin position="25"/>
        <end position="334"/>
    </location>
</feature>
<dbReference type="NCBIfam" id="TIGR03756">
    <property type="entry name" value="conj_TIGR03756"/>
    <property type="match status" value="1"/>
</dbReference>
<dbReference type="InterPro" id="IPR009649">
    <property type="entry name" value="TraU"/>
</dbReference>